<dbReference type="EMBL" id="HF935283">
    <property type="protein sequence ID" value="CCX06214.1"/>
    <property type="molecule type" value="Genomic_DNA"/>
</dbReference>
<feature type="region of interest" description="Disordered" evidence="1">
    <location>
        <begin position="125"/>
        <end position="170"/>
    </location>
</feature>
<proteinExistence type="predicted"/>
<accession>U4L7V0</accession>
<evidence type="ECO:0000313" key="2">
    <source>
        <dbReference type="EMBL" id="CCX06214.1"/>
    </source>
</evidence>
<protein>
    <submittedName>
        <fullName evidence="2">Uncharacterized protein</fullName>
    </submittedName>
</protein>
<evidence type="ECO:0000313" key="3">
    <source>
        <dbReference type="Proteomes" id="UP000018144"/>
    </source>
</evidence>
<name>U4L7V0_PYROM</name>
<organism evidence="2 3">
    <name type="scientific">Pyronema omphalodes (strain CBS 100304)</name>
    <name type="common">Pyronema confluens</name>
    <dbReference type="NCBI Taxonomy" id="1076935"/>
    <lineage>
        <taxon>Eukaryota</taxon>
        <taxon>Fungi</taxon>
        <taxon>Dikarya</taxon>
        <taxon>Ascomycota</taxon>
        <taxon>Pezizomycotina</taxon>
        <taxon>Pezizomycetes</taxon>
        <taxon>Pezizales</taxon>
        <taxon>Pyronemataceae</taxon>
        <taxon>Pyronema</taxon>
    </lineage>
</organism>
<feature type="compositionally biased region" description="Basic and acidic residues" evidence="1">
    <location>
        <begin position="225"/>
        <end position="243"/>
    </location>
</feature>
<reference evidence="2 3" key="1">
    <citation type="journal article" date="2013" name="PLoS Genet.">
        <title>The genome and development-dependent transcriptomes of Pyronema confluens: a window into fungal evolution.</title>
        <authorList>
            <person name="Traeger S."/>
            <person name="Altegoer F."/>
            <person name="Freitag M."/>
            <person name="Gabaldon T."/>
            <person name="Kempken F."/>
            <person name="Kumar A."/>
            <person name="Marcet-Houben M."/>
            <person name="Poggeler S."/>
            <person name="Stajich J.E."/>
            <person name="Nowrousian M."/>
        </authorList>
    </citation>
    <scope>NUCLEOTIDE SEQUENCE [LARGE SCALE GENOMIC DNA]</scope>
    <source>
        <strain evidence="3">CBS 100304</strain>
        <tissue evidence="2">Vegetative mycelium</tissue>
    </source>
</reference>
<dbReference type="OrthoDB" id="10354594at2759"/>
<evidence type="ECO:0000256" key="1">
    <source>
        <dbReference type="SAM" id="MobiDB-lite"/>
    </source>
</evidence>
<feature type="compositionally biased region" description="Low complexity" evidence="1">
    <location>
        <begin position="125"/>
        <end position="136"/>
    </location>
</feature>
<feature type="region of interest" description="Disordered" evidence="1">
    <location>
        <begin position="1"/>
        <end position="30"/>
    </location>
</feature>
<feature type="region of interest" description="Disordered" evidence="1">
    <location>
        <begin position="224"/>
        <end position="243"/>
    </location>
</feature>
<sequence length="299" mass="32526">MATSSPAIADPQFHRVPRRQTTLAVREQRPKSTCNDIARRAMVNRLRQAYAKGMITEEAPQPPAAPLPNRSQSRHGDREWVLVRQEELLGLLDLVAKVDAQKRMQKEPEQQPHAVTTDAAITTTTSTAAEKVTSSTDGSCPEDDPHHRCGTPTHRRQPAGDNYRFPTPESRRAALCSPKEMARYIEKASTAAREAGMAANEAVAAAARAAANLERVAAAAAADARFSDKCRKRKRTEDGMQPKVVVEKLGESNEKPEAGGPLQLQVPVGMKSVDVIIGGFKVSISLPEAEKPEAEQEKA</sequence>
<keyword evidence="3" id="KW-1185">Reference proteome</keyword>
<gene>
    <name evidence="2" type="ORF">PCON_05801</name>
</gene>
<feature type="region of interest" description="Disordered" evidence="1">
    <location>
        <begin position="52"/>
        <end position="76"/>
    </location>
</feature>
<dbReference type="AlphaFoldDB" id="U4L7V0"/>
<dbReference type="Proteomes" id="UP000018144">
    <property type="component" value="Unassembled WGS sequence"/>
</dbReference>